<dbReference type="OrthoDB" id="5964730at2759"/>
<dbReference type="AlphaFoldDB" id="A0A913YRT9"/>
<protein>
    <submittedName>
        <fullName evidence="2">Uncharacterized protein</fullName>
    </submittedName>
</protein>
<feature type="coiled-coil region" evidence="1">
    <location>
        <begin position="353"/>
        <end position="489"/>
    </location>
</feature>
<dbReference type="RefSeq" id="XP_028518215.1">
    <property type="nucleotide sequence ID" value="XM_028662414.1"/>
</dbReference>
<dbReference type="PANTHER" id="PTHR23159">
    <property type="entry name" value="CENTROSOMAL PROTEIN 2"/>
    <property type="match status" value="1"/>
</dbReference>
<name>A0A913YRT9_EXADI</name>
<feature type="coiled-coil region" evidence="1">
    <location>
        <begin position="44"/>
        <end position="180"/>
    </location>
</feature>
<evidence type="ECO:0000256" key="1">
    <source>
        <dbReference type="SAM" id="Coils"/>
    </source>
</evidence>
<reference evidence="2" key="1">
    <citation type="submission" date="2022-11" db="UniProtKB">
        <authorList>
            <consortium name="EnsemblMetazoa"/>
        </authorList>
    </citation>
    <scope>IDENTIFICATION</scope>
</reference>
<evidence type="ECO:0000313" key="3">
    <source>
        <dbReference type="Proteomes" id="UP000887567"/>
    </source>
</evidence>
<dbReference type="EnsemblMetazoa" id="XM_028662414.1">
    <property type="protein sequence ID" value="XP_028518215.1"/>
    <property type="gene ID" value="LOC110249810"/>
</dbReference>
<dbReference type="OMA" id="SHQVLMH"/>
<dbReference type="Gene3D" id="1.20.5.340">
    <property type="match status" value="1"/>
</dbReference>
<keyword evidence="1" id="KW-0175">Coiled coil</keyword>
<dbReference type="SUPFAM" id="SSF57997">
    <property type="entry name" value="Tropomyosin"/>
    <property type="match status" value="2"/>
</dbReference>
<evidence type="ECO:0000313" key="2">
    <source>
        <dbReference type="EnsemblMetazoa" id="XP_028518215.1"/>
    </source>
</evidence>
<accession>A0A913YRT9</accession>
<dbReference type="Gene3D" id="1.10.287.1490">
    <property type="match status" value="1"/>
</dbReference>
<dbReference type="KEGG" id="epa:110249810"/>
<dbReference type="PANTHER" id="PTHR23159:SF31">
    <property type="entry name" value="CENTROSOME-ASSOCIATED PROTEIN CEP250 ISOFORM X1"/>
    <property type="match status" value="1"/>
</dbReference>
<dbReference type="GeneID" id="110249810"/>
<sequence>MDHQDNQIFGKNQTIDQESILPLGISGIALSHQVLMHDRDVRLASKHEIEIKQLKRSLQEKDKEIEDLQQKLKEVNEKNNDLQIKLNTKDREVEQLKQRIQTLEDEKKDLQDELSRVETKLKRLENEVKTLNKSSRSHEEENKKLKEDLQRVEYSLKTTETKLTTENEKLKKEVKQLKETQVMPMLEPPRVPLPPTFQSMALLHFGELCWQIQGKMYKKVLPKHYVPVRSYKVKNIDKDVKKLAQTDEERNAAKERWKVLKSKLNWSEELEEAIKSLQDSRNIEAHPRISESSLLDFAKVLEKDGILKGWLSLERVSELIEIWKRLKCEEEWGISGIALSHQVLMHDRDVRLASKHEIEIKQLKRSLQEKDKEIEDLQQKLKEVNEKNHDLLIKLNTKDREVEQLKQRIQALEDEKKDLEDELSRVETKLKRLENEVKTLNKSSRSHEEENQKLKEDLQKVEYSLKTTQAKLTTENEKLKKEVKQLKETHVLPMLEPPRVPLPPTIQSRALLHFGELCCQIQGKMYKKVLPKHYVAVRSYKVKNIEKDVKKLAQTDEERTIAKERWEVLKSKLNWSEELEEAIKSLQDSRNVEAHPRISESSLHEYATVLEEDGILKGWLSLERVNELIEIWKRLKCEEE</sequence>
<keyword evidence="3" id="KW-1185">Reference proteome</keyword>
<dbReference type="Proteomes" id="UP000887567">
    <property type="component" value="Unplaced"/>
</dbReference>
<organism evidence="2 3">
    <name type="scientific">Exaiptasia diaphana</name>
    <name type="common">Tropical sea anemone</name>
    <name type="synonym">Aiptasia pulchella</name>
    <dbReference type="NCBI Taxonomy" id="2652724"/>
    <lineage>
        <taxon>Eukaryota</taxon>
        <taxon>Metazoa</taxon>
        <taxon>Cnidaria</taxon>
        <taxon>Anthozoa</taxon>
        <taxon>Hexacorallia</taxon>
        <taxon>Actiniaria</taxon>
        <taxon>Aiptasiidae</taxon>
        <taxon>Exaiptasia</taxon>
    </lineage>
</organism>
<proteinExistence type="predicted"/>